<dbReference type="GO" id="GO:0022857">
    <property type="term" value="F:transmembrane transporter activity"/>
    <property type="evidence" value="ECO:0007669"/>
    <property type="project" value="InterPro"/>
</dbReference>
<feature type="transmembrane region" description="Helical" evidence="5">
    <location>
        <begin position="125"/>
        <end position="148"/>
    </location>
</feature>
<evidence type="ECO:0000313" key="8">
    <source>
        <dbReference type="Proteomes" id="UP000076761"/>
    </source>
</evidence>
<dbReference type="AlphaFoldDB" id="A0A165MEQ9"/>
<reference evidence="7 8" key="1">
    <citation type="journal article" date="2016" name="Mol. Biol. Evol.">
        <title>Comparative Genomics of Early-Diverging Mushroom-Forming Fungi Provides Insights into the Origins of Lignocellulose Decay Capabilities.</title>
        <authorList>
            <person name="Nagy L.G."/>
            <person name="Riley R."/>
            <person name="Tritt A."/>
            <person name="Adam C."/>
            <person name="Daum C."/>
            <person name="Floudas D."/>
            <person name="Sun H."/>
            <person name="Yadav J.S."/>
            <person name="Pangilinan J."/>
            <person name="Larsson K.H."/>
            <person name="Matsuura K."/>
            <person name="Barry K."/>
            <person name="Labutti K."/>
            <person name="Kuo R."/>
            <person name="Ohm R.A."/>
            <person name="Bhattacharya S.S."/>
            <person name="Shirouzu T."/>
            <person name="Yoshinaga Y."/>
            <person name="Martin F.M."/>
            <person name="Grigoriev I.V."/>
            <person name="Hibbett D.S."/>
        </authorList>
    </citation>
    <scope>NUCLEOTIDE SEQUENCE [LARGE SCALE GENOMIC DNA]</scope>
    <source>
        <strain evidence="7 8">HHB14362 ss-1</strain>
    </source>
</reference>
<dbReference type="InterPro" id="IPR020846">
    <property type="entry name" value="MFS_dom"/>
</dbReference>
<dbReference type="STRING" id="1314782.A0A165MEQ9"/>
<feature type="transmembrane region" description="Helical" evidence="5">
    <location>
        <begin position="388"/>
        <end position="410"/>
    </location>
</feature>
<keyword evidence="8" id="KW-1185">Reference proteome</keyword>
<proteinExistence type="predicted"/>
<gene>
    <name evidence="7" type="ORF">NEOLEDRAFT_1143641</name>
</gene>
<dbReference type="Pfam" id="PF07690">
    <property type="entry name" value="MFS_1"/>
    <property type="match status" value="1"/>
</dbReference>
<feature type="transmembrane region" description="Helical" evidence="5">
    <location>
        <begin position="102"/>
        <end position="119"/>
    </location>
</feature>
<feature type="domain" description="Major facilitator superfamily (MFS) profile" evidence="6">
    <location>
        <begin position="36"/>
        <end position="493"/>
    </location>
</feature>
<dbReference type="FunCoup" id="A0A165MEQ9">
    <property type="interactions" value="24"/>
</dbReference>
<dbReference type="InterPro" id="IPR011701">
    <property type="entry name" value="MFS"/>
</dbReference>
<feature type="transmembrane region" description="Helical" evidence="5">
    <location>
        <begin position="463"/>
        <end position="486"/>
    </location>
</feature>
<name>A0A165MEQ9_9AGAM</name>
<evidence type="ECO:0000256" key="1">
    <source>
        <dbReference type="ARBA" id="ARBA00004141"/>
    </source>
</evidence>
<feature type="transmembrane region" description="Helical" evidence="5">
    <location>
        <begin position="334"/>
        <end position="352"/>
    </location>
</feature>
<evidence type="ECO:0000256" key="3">
    <source>
        <dbReference type="ARBA" id="ARBA00022989"/>
    </source>
</evidence>
<protein>
    <submittedName>
        <fullName evidence="7">MFS general substrate transporter</fullName>
    </submittedName>
</protein>
<feature type="transmembrane region" description="Helical" evidence="5">
    <location>
        <begin position="359"/>
        <end position="382"/>
    </location>
</feature>
<evidence type="ECO:0000259" key="6">
    <source>
        <dbReference type="PROSITE" id="PS50850"/>
    </source>
</evidence>
<feature type="transmembrane region" description="Helical" evidence="5">
    <location>
        <begin position="221"/>
        <end position="241"/>
    </location>
</feature>
<keyword evidence="2 5" id="KW-0812">Transmembrane</keyword>
<feature type="transmembrane region" description="Helical" evidence="5">
    <location>
        <begin position="294"/>
        <end position="314"/>
    </location>
</feature>
<keyword evidence="4 5" id="KW-0472">Membrane</keyword>
<dbReference type="InterPro" id="IPR036259">
    <property type="entry name" value="MFS_trans_sf"/>
</dbReference>
<dbReference type="SUPFAM" id="SSF103473">
    <property type="entry name" value="MFS general substrate transporter"/>
    <property type="match status" value="2"/>
</dbReference>
<feature type="transmembrane region" description="Helical" evidence="5">
    <location>
        <begin position="33"/>
        <end position="52"/>
    </location>
</feature>
<feature type="transmembrane region" description="Helical" evidence="5">
    <location>
        <begin position="422"/>
        <end position="443"/>
    </location>
</feature>
<dbReference type="PROSITE" id="PS00216">
    <property type="entry name" value="SUGAR_TRANSPORT_1"/>
    <property type="match status" value="1"/>
</dbReference>
<dbReference type="PANTHER" id="PTHR42718">
    <property type="entry name" value="MAJOR FACILITATOR SUPERFAMILY MULTIDRUG TRANSPORTER MFSC"/>
    <property type="match status" value="1"/>
</dbReference>
<feature type="transmembrane region" description="Helical" evidence="5">
    <location>
        <begin position="160"/>
        <end position="182"/>
    </location>
</feature>
<evidence type="ECO:0000313" key="7">
    <source>
        <dbReference type="EMBL" id="KZT18240.1"/>
    </source>
</evidence>
<evidence type="ECO:0000256" key="2">
    <source>
        <dbReference type="ARBA" id="ARBA00022692"/>
    </source>
</evidence>
<keyword evidence="3 5" id="KW-1133">Transmembrane helix</keyword>
<dbReference type="GO" id="GO:0016020">
    <property type="term" value="C:membrane"/>
    <property type="evidence" value="ECO:0007669"/>
    <property type="project" value="UniProtKB-SubCell"/>
</dbReference>
<feature type="transmembrane region" description="Helical" evidence="5">
    <location>
        <begin position="253"/>
        <end position="273"/>
    </location>
</feature>
<dbReference type="EMBL" id="KV425695">
    <property type="protein sequence ID" value="KZT18240.1"/>
    <property type="molecule type" value="Genomic_DNA"/>
</dbReference>
<evidence type="ECO:0000256" key="5">
    <source>
        <dbReference type="SAM" id="Phobius"/>
    </source>
</evidence>
<sequence>MDPSLKDEVSETLVTPLSSAPDLASKALTGWRAWCMIGAITGSTFLNVYIYGALTVAVPSIGRDLNFTQPDLPWPVQAFNLTYGCFLLLAGRLADKYGRRNIFMMGTGWYTLLSIPPIFCPEPISFISLMALLGIGAAMMTSSGIGIVGGTLEGKLKNRAIAIVGGGQGIGFGLGLVSAGFFCDLHRGWRWIFVLQAGLGAIFMLLAFASVPAEGQRYDRALDLPGASLCVTSLLLLTFSLSHSQNVGWQVPYIPVLFVLSLILLATFIYWEYISEKRGNSVLLNVRMFKDKKLCAFFTLMFSMWWNFNVLQYLSTVYFQNVQGLSPVQTAIRFIPEAIADFVVNVSTGWWVEHIPAQWLNLFGIATSMTASVLFAIINPAVSFWQNAFWVTVLMTGADTIYTVGNLYVLTSMDAKSQALAGGLFLTFTRLATSTGLAVSSAVATAVSQHSPLARNLLRGYHAAGWVCFAMSCVGLAVNVGALWMLGMLVPVERKEL</sequence>
<dbReference type="InParanoid" id="A0A165MEQ9"/>
<dbReference type="Gene3D" id="1.20.1720.10">
    <property type="entry name" value="Multidrug resistance protein D"/>
    <property type="match status" value="1"/>
</dbReference>
<feature type="transmembrane region" description="Helical" evidence="5">
    <location>
        <begin position="188"/>
        <end position="209"/>
    </location>
</feature>
<dbReference type="Gene3D" id="1.20.1250.20">
    <property type="entry name" value="MFS general substrate transporter like domains"/>
    <property type="match status" value="1"/>
</dbReference>
<dbReference type="Proteomes" id="UP000076761">
    <property type="component" value="Unassembled WGS sequence"/>
</dbReference>
<dbReference type="PANTHER" id="PTHR42718:SF10">
    <property type="entry name" value="TRANSPORTER, PUTATIVE (AFU_ORTHOLOGUE AFUA_8G06760)-RELATED"/>
    <property type="match status" value="1"/>
</dbReference>
<comment type="subcellular location">
    <subcellularLocation>
        <location evidence="1">Membrane</location>
        <topology evidence="1">Multi-pass membrane protein</topology>
    </subcellularLocation>
</comment>
<feature type="transmembrane region" description="Helical" evidence="5">
    <location>
        <begin position="72"/>
        <end position="90"/>
    </location>
</feature>
<dbReference type="OrthoDB" id="440755at2759"/>
<dbReference type="InterPro" id="IPR005829">
    <property type="entry name" value="Sugar_transporter_CS"/>
</dbReference>
<organism evidence="7 8">
    <name type="scientific">Neolentinus lepideus HHB14362 ss-1</name>
    <dbReference type="NCBI Taxonomy" id="1314782"/>
    <lineage>
        <taxon>Eukaryota</taxon>
        <taxon>Fungi</taxon>
        <taxon>Dikarya</taxon>
        <taxon>Basidiomycota</taxon>
        <taxon>Agaricomycotina</taxon>
        <taxon>Agaricomycetes</taxon>
        <taxon>Gloeophyllales</taxon>
        <taxon>Gloeophyllaceae</taxon>
        <taxon>Neolentinus</taxon>
    </lineage>
</organism>
<accession>A0A165MEQ9</accession>
<evidence type="ECO:0000256" key="4">
    <source>
        <dbReference type="ARBA" id="ARBA00023136"/>
    </source>
</evidence>
<dbReference type="PROSITE" id="PS50850">
    <property type="entry name" value="MFS"/>
    <property type="match status" value="1"/>
</dbReference>